<dbReference type="GO" id="GO:0005615">
    <property type="term" value="C:extracellular space"/>
    <property type="evidence" value="ECO:0007669"/>
    <property type="project" value="TreeGrafter"/>
</dbReference>
<feature type="compositionally biased region" description="Low complexity" evidence="7">
    <location>
        <begin position="130"/>
        <end position="141"/>
    </location>
</feature>
<dbReference type="eggNOG" id="KOG3900">
    <property type="taxonomic scope" value="Eukaryota"/>
</dbReference>
<dbReference type="GO" id="GO:0008083">
    <property type="term" value="F:growth factor activity"/>
    <property type="evidence" value="ECO:0007669"/>
    <property type="project" value="UniProtKB-KW"/>
</dbReference>
<dbReference type="SUPFAM" id="SSF57501">
    <property type="entry name" value="Cystine-knot cytokines"/>
    <property type="match status" value="1"/>
</dbReference>
<feature type="compositionally biased region" description="Polar residues" evidence="7">
    <location>
        <begin position="164"/>
        <end position="176"/>
    </location>
</feature>
<dbReference type="PROSITE" id="PS51362">
    <property type="entry name" value="TGF_BETA_2"/>
    <property type="match status" value="1"/>
</dbReference>
<sequence>MNTSQFASKDNNTMDSIEAATKLSKDQRVQQLAKLYGCSTTIDRVMSNDDSDSDTDFPSSSAKIPFHNACCHCSKPRRIQMKSRDWRYRFLLARYATTVLFSMIILLASAQEVNNNKKASRGAALTLNESSPLSSSSSSSSHATVPNENRIGLEPDSEPEQAPESANQTLGTTTIPNKAPSRRTNKGLEMPAGLLSSGGKQGFSMIRNSLIGGDTVLQRQLREKAKQDSLESIKMHILMRLNLKKLPNITKPVSVPQTILEKFYKNYNASLSSSFRDHNNKPDSASTSRTGLYVPEEIVSDSSETTSNVTKNIFNSQYTSAMQYTSNQNQNSSPEMQSDDPNNFKEFQFIYNLGFDNHQNHKSTDSRSNDDDDNSDDNDDVEYESILSHISSIYVFPEQPHVRHNRKSDLLRFKFSTGYSDISHVTLHLYLRGLEWISAHQPKIIEEIADYHNKDIVVALHRAIRRSNSTSYTHKAKIFEFRHKIPSGLGQWVNVDLKPLFGTEYTMGRSPTQLQEIFIKGVEPWMRPLVVTTDSTSKNPLTVHIEIGSRKKHRRKRSVYLDCIESDHELRCCRYPLKVNFTSFGWHFVVAPDSFDAYFCSGECRVGYLEQYPHTHLAALTTSATPCCSPTKMSSLSLLYFDESHHLVLSVIPNMSVEGCSCS</sequence>
<keyword evidence="5" id="KW-1015">Disulfide bond</keyword>
<evidence type="ECO:0000256" key="5">
    <source>
        <dbReference type="ARBA" id="ARBA00023157"/>
    </source>
</evidence>
<dbReference type="InterPro" id="IPR017948">
    <property type="entry name" value="TGFb_CS"/>
</dbReference>
<feature type="compositionally biased region" description="Basic and acidic residues" evidence="7">
    <location>
        <begin position="358"/>
        <end position="369"/>
    </location>
</feature>
<dbReference type="AlphaFoldDB" id="D0Z7E1"/>
<evidence type="ECO:0000256" key="6">
    <source>
        <dbReference type="RuleBase" id="RU000354"/>
    </source>
</evidence>
<keyword evidence="8" id="KW-0812">Transmembrane</keyword>
<keyword evidence="3" id="KW-0964">Secreted</keyword>
<evidence type="ECO:0000259" key="9">
    <source>
        <dbReference type="PROSITE" id="PS51362"/>
    </source>
</evidence>
<dbReference type="PANTHER" id="PTHR11848:SF262">
    <property type="entry name" value="LD29161P"/>
    <property type="match status" value="1"/>
</dbReference>
<name>D0Z7E1_DROVI</name>
<dbReference type="InParanoid" id="D0Z7E1"/>
<dbReference type="Gene3D" id="2.10.90.10">
    <property type="entry name" value="Cystine-knot cytokines"/>
    <property type="match status" value="1"/>
</dbReference>
<keyword evidence="4 6" id="KW-0339">Growth factor</keyword>
<accession>D0Z7E1</accession>
<feature type="region of interest" description="Disordered" evidence="7">
    <location>
        <begin position="357"/>
        <end position="380"/>
    </location>
</feature>
<feature type="domain" description="TGF-beta family profile" evidence="9">
    <location>
        <begin position="554"/>
        <end position="663"/>
    </location>
</feature>
<dbReference type="SMART" id="SM00204">
    <property type="entry name" value="TGFB"/>
    <property type="match status" value="1"/>
</dbReference>
<reference evidence="11" key="1">
    <citation type="journal article" date="2007" name="Nature">
        <title>Evolution of genes and genomes on the Drosophila phylogeny.</title>
        <authorList>
            <consortium name="Drosophila 12 Genomes Consortium"/>
            <person name="Clark A.G."/>
            <person name="Eisen M.B."/>
            <person name="Smith D.R."/>
            <person name="Bergman C.M."/>
            <person name="Oliver B."/>
            <person name="Markow T.A."/>
            <person name="Kaufman T.C."/>
            <person name="Kellis M."/>
            <person name="Gelbart W."/>
            <person name="Iyer V.N."/>
            <person name="Pollard D.A."/>
            <person name="Sackton T.B."/>
            <person name="Larracuente A.M."/>
            <person name="Singh N.D."/>
            <person name="Abad J.P."/>
            <person name="Abt D.N."/>
            <person name="Adryan B."/>
            <person name="Aguade M."/>
            <person name="Akashi H."/>
            <person name="Anderson W.W."/>
            <person name="Aquadro C.F."/>
            <person name="Ardell D.H."/>
            <person name="Arguello R."/>
            <person name="Artieri C.G."/>
            <person name="Barbash D.A."/>
            <person name="Barker D."/>
            <person name="Barsanti P."/>
            <person name="Batterham P."/>
            <person name="Batzoglou S."/>
            <person name="Begun D."/>
            <person name="Bhutkar A."/>
            <person name="Blanco E."/>
            <person name="Bosak S.A."/>
            <person name="Bradley R.K."/>
            <person name="Brand A.D."/>
            <person name="Brent M.R."/>
            <person name="Brooks A.N."/>
            <person name="Brown R.H."/>
            <person name="Butlin R.K."/>
            <person name="Caggese C."/>
            <person name="Calvi B.R."/>
            <person name="Bernardo de Carvalho A."/>
            <person name="Caspi A."/>
            <person name="Castrezana S."/>
            <person name="Celniker S.E."/>
            <person name="Chang J.L."/>
            <person name="Chapple C."/>
            <person name="Chatterji S."/>
            <person name="Chinwalla A."/>
            <person name="Civetta A."/>
            <person name="Clifton S.W."/>
            <person name="Comeron J.M."/>
            <person name="Costello J.C."/>
            <person name="Coyne J.A."/>
            <person name="Daub J."/>
            <person name="David R.G."/>
            <person name="Delcher A.L."/>
            <person name="Delehaunty K."/>
            <person name="Do C.B."/>
            <person name="Ebling H."/>
            <person name="Edwards K."/>
            <person name="Eickbush T."/>
            <person name="Evans J.D."/>
            <person name="Filipski A."/>
            <person name="Findeiss S."/>
            <person name="Freyhult E."/>
            <person name="Fulton L."/>
            <person name="Fulton R."/>
            <person name="Garcia A.C."/>
            <person name="Gardiner A."/>
            <person name="Garfield D.A."/>
            <person name="Garvin B.E."/>
            <person name="Gibson G."/>
            <person name="Gilbert D."/>
            <person name="Gnerre S."/>
            <person name="Godfrey J."/>
            <person name="Good R."/>
            <person name="Gotea V."/>
            <person name="Gravely B."/>
            <person name="Greenberg A.J."/>
            <person name="Griffiths-Jones S."/>
            <person name="Gross S."/>
            <person name="Guigo R."/>
            <person name="Gustafson E.A."/>
            <person name="Haerty W."/>
            <person name="Hahn M.W."/>
            <person name="Halligan D.L."/>
            <person name="Halpern A.L."/>
            <person name="Halter G.M."/>
            <person name="Han M.V."/>
            <person name="Heger A."/>
            <person name="Hillier L."/>
            <person name="Hinrichs A.S."/>
            <person name="Holmes I."/>
            <person name="Hoskins R.A."/>
            <person name="Hubisz M.J."/>
            <person name="Hultmark D."/>
            <person name="Huntley M.A."/>
            <person name="Jaffe D.B."/>
            <person name="Jagadeeshan S."/>
            <person name="Jeck W.R."/>
            <person name="Johnson J."/>
            <person name="Jones C.D."/>
            <person name="Jordan W.C."/>
            <person name="Karpen G.H."/>
            <person name="Kataoka E."/>
            <person name="Keightley P.D."/>
            <person name="Kheradpour P."/>
            <person name="Kirkness E.F."/>
            <person name="Koerich L.B."/>
            <person name="Kristiansen K."/>
            <person name="Kudrna D."/>
            <person name="Kulathinal R.J."/>
            <person name="Kumar S."/>
            <person name="Kwok R."/>
            <person name="Lander E."/>
            <person name="Langley C.H."/>
            <person name="Lapoint R."/>
            <person name="Lazzaro B.P."/>
            <person name="Lee S.J."/>
            <person name="Levesque L."/>
            <person name="Li R."/>
            <person name="Lin C.F."/>
            <person name="Lin M.F."/>
            <person name="Lindblad-Toh K."/>
            <person name="Llopart A."/>
            <person name="Long M."/>
            <person name="Low L."/>
            <person name="Lozovsky E."/>
            <person name="Lu J."/>
            <person name="Luo M."/>
            <person name="Machado C.A."/>
            <person name="Makalowski W."/>
            <person name="Marzo M."/>
            <person name="Matsuda M."/>
            <person name="Matzkin L."/>
            <person name="McAllister B."/>
            <person name="McBride C.S."/>
            <person name="McKernan B."/>
            <person name="McKernan K."/>
            <person name="Mendez-Lago M."/>
            <person name="Minx P."/>
            <person name="Mollenhauer M.U."/>
            <person name="Montooth K."/>
            <person name="Mount S.M."/>
            <person name="Mu X."/>
            <person name="Myers E."/>
            <person name="Negre B."/>
            <person name="Newfeld S."/>
            <person name="Nielsen R."/>
            <person name="Noor M.A."/>
            <person name="O'Grady P."/>
            <person name="Pachter L."/>
            <person name="Papaceit M."/>
            <person name="Parisi M.J."/>
            <person name="Parisi M."/>
            <person name="Parts L."/>
            <person name="Pedersen J.S."/>
            <person name="Pesole G."/>
            <person name="Phillippy A.M."/>
            <person name="Ponting C.P."/>
            <person name="Pop M."/>
            <person name="Porcelli D."/>
            <person name="Powell J.R."/>
            <person name="Prohaska S."/>
            <person name="Pruitt K."/>
            <person name="Puig M."/>
            <person name="Quesneville H."/>
            <person name="Ram K.R."/>
            <person name="Rand D."/>
            <person name="Rasmussen M.D."/>
            <person name="Reed L.K."/>
            <person name="Reenan R."/>
            <person name="Reily A."/>
            <person name="Remington K.A."/>
            <person name="Rieger T.T."/>
            <person name="Ritchie M.G."/>
            <person name="Robin C."/>
            <person name="Rogers Y.H."/>
            <person name="Rohde C."/>
            <person name="Rozas J."/>
            <person name="Rubenfield M.J."/>
            <person name="Ruiz A."/>
            <person name="Russo S."/>
            <person name="Salzberg S.L."/>
            <person name="Sanchez-Gracia A."/>
            <person name="Saranga D.J."/>
            <person name="Sato H."/>
            <person name="Schaeffer S.W."/>
            <person name="Schatz M.C."/>
            <person name="Schlenke T."/>
            <person name="Schwartz R."/>
            <person name="Segarra C."/>
            <person name="Singh R.S."/>
            <person name="Sirot L."/>
            <person name="Sirota M."/>
            <person name="Sisneros N.B."/>
            <person name="Smith C.D."/>
            <person name="Smith T.F."/>
            <person name="Spieth J."/>
            <person name="Stage D.E."/>
            <person name="Stark A."/>
            <person name="Stephan W."/>
            <person name="Strausberg R.L."/>
            <person name="Strempel S."/>
            <person name="Sturgill D."/>
            <person name="Sutton G."/>
            <person name="Sutton G.G."/>
            <person name="Tao W."/>
            <person name="Teichmann S."/>
            <person name="Tobari Y.N."/>
            <person name="Tomimura Y."/>
            <person name="Tsolas J.M."/>
            <person name="Valente V.L."/>
            <person name="Venter E."/>
            <person name="Venter J.C."/>
            <person name="Vicario S."/>
            <person name="Vieira F.G."/>
            <person name="Vilella A.J."/>
            <person name="Villasante A."/>
            <person name="Walenz B."/>
            <person name="Wang J."/>
            <person name="Wasserman M."/>
            <person name="Watts T."/>
            <person name="Wilson D."/>
            <person name="Wilson R.K."/>
            <person name="Wing R.A."/>
            <person name="Wolfner M.F."/>
            <person name="Wong A."/>
            <person name="Wong G.K."/>
            <person name="Wu C.I."/>
            <person name="Wu G."/>
            <person name="Yamamoto D."/>
            <person name="Yang H.P."/>
            <person name="Yang S.P."/>
            <person name="Yorke J.A."/>
            <person name="Yoshida K."/>
            <person name="Zdobnov E."/>
            <person name="Zhang P."/>
            <person name="Zhang Y."/>
            <person name="Zimin A.V."/>
            <person name="Baldwin J."/>
            <person name="Abdouelleil A."/>
            <person name="Abdulkadir J."/>
            <person name="Abebe A."/>
            <person name="Abera B."/>
            <person name="Abreu J."/>
            <person name="Acer S.C."/>
            <person name="Aftuck L."/>
            <person name="Alexander A."/>
            <person name="An P."/>
            <person name="Anderson E."/>
            <person name="Anderson S."/>
            <person name="Arachi H."/>
            <person name="Azer M."/>
            <person name="Bachantsang P."/>
            <person name="Barry A."/>
            <person name="Bayul T."/>
            <person name="Berlin A."/>
            <person name="Bessette D."/>
            <person name="Bloom T."/>
            <person name="Blye J."/>
            <person name="Boguslavskiy L."/>
            <person name="Bonnet C."/>
            <person name="Boukhgalter B."/>
            <person name="Bourzgui I."/>
            <person name="Brown A."/>
            <person name="Cahill P."/>
            <person name="Channer S."/>
            <person name="Cheshatsang Y."/>
            <person name="Chuda L."/>
            <person name="Citroen M."/>
            <person name="Collymore A."/>
            <person name="Cooke P."/>
            <person name="Costello M."/>
            <person name="D'Aco K."/>
            <person name="Daza R."/>
            <person name="De Haan G."/>
            <person name="DeGray S."/>
            <person name="DeMaso C."/>
            <person name="Dhargay N."/>
            <person name="Dooley K."/>
            <person name="Dooley E."/>
            <person name="Doricent M."/>
            <person name="Dorje P."/>
            <person name="Dorjee K."/>
            <person name="Dupes A."/>
            <person name="Elong R."/>
            <person name="Falk J."/>
            <person name="Farina A."/>
            <person name="Faro S."/>
            <person name="Ferguson D."/>
            <person name="Fisher S."/>
            <person name="Foley C.D."/>
            <person name="Franke A."/>
            <person name="Friedrich D."/>
            <person name="Gadbois L."/>
            <person name="Gearin G."/>
            <person name="Gearin C.R."/>
            <person name="Giannoukos G."/>
            <person name="Goode T."/>
            <person name="Graham J."/>
            <person name="Grandbois E."/>
            <person name="Grewal S."/>
            <person name="Gyaltsen K."/>
            <person name="Hafez N."/>
            <person name="Hagos B."/>
            <person name="Hall J."/>
            <person name="Henson C."/>
            <person name="Hollinger A."/>
            <person name="Honan T."/>
            <person name="Huard M.D."/>
            <person name="Hughes L."/>
            <person name="Hurhula B."/>
            <person name="Husby M.E."/>
            <person name="Kamat A."/>
            <person name="Kanga B."/>
            <person name="Kashin S."/>
            <person name="Khazanovich D."/>
            <person name="Kisner P."/>
            <person name="Lance K."/>
            <person name="Lara M."/>
            <person name="Lee W."/>
            <person name="Lennon N."/>
            <person name="Letendre F."/>
            <person name="LeVine R."/>
            <person name="Lipovsky A."/>
            <person name="Liu X."/>
            <person name="Liu J."/>
            <person name="Liu S."/>
            <person name="Lokyitsang T."/>
            <person name="Lokyitsang Y."/>
            <person name="Lubonja R."/>
            <person name="Lui A."/>
            <person name="MacDonald P."/>
            <person name="Magnisalis V."/>
            <person name="Maru K."/>
            <person name="Matthews C."/>
            <person name="McCusker W."/>
            <person name="McDonough S."/>
            <person name="Mehta T."/>
            <person name="Meldrim J."/>
            <person name="Meneus L."/>
            <person name="Mihai O."/>
            <person name="Mihalev A."/>
            <person name="Mihova T."/>
            <person name="Mittelman R."/>
            <person name="Mlenga V."/>
            <person name="Montmayeur A."/>
            <person name="Mulrain L."/>
            <person name="Navidi A."/>
            <person name="Naylor J."/>
            <person name="Negash T."/>
            <person name="Nguyen T."/>
            <person name="Nguyen N."/>
            <person name="Nicol R."/>
            <person name="Norbu C."/>
            <person name="Norbu N."/>
            <person name="Novod N."/>
            <person name="O'Neill B."/>
            <person name="Osman S."/>
            <person name="Markiewicz E."/>
            <person name="Oyono O.L."/>
            <person name="Patti C."/>
            <person name="Phunkhang P."/>
            <person name="Pierre F."/>
            <person name="Priest M."/>
            <person name="Raghuraman S."/>
            <person name="Rege F."/>
            <person name="Reyes R."/>
            <person name="Rise C."/>
            <person name="Rogov P."/>
            <person name="Ross K."/>
            <person name="Ryan E."/>
            <person name="Settipalli S."/>
            <person name="Shea T."/>
            <person name="Sherpa N."/>
            <person name="Shi L."/>
            <person name="Shih D."/>
            <person name="Sparrow T."/>
            <person name="Spaulding J."/>
            <person name="Stalker J."/>
            <person name="Stange-Thomann N."/>
            <person name="Stavropoulos S."/>
            <person name="Stone C."/>
            <person name="Strader C."/>
            <person name="Tesfaye S."/>
            <person name="Thomson T."/>
            <person name="Thoulutsang Y."/>
            <person name="Thoulutsang D."/>
            <person name="Topham K."/>
            <person name="Topping I."/>
            <person name="Tsamla T."/>
            <person name="Vassiliev H."/>
            <person name="Vo A."/>
            <person name="Wangchuk T."/>
            <person name="Wangdi T."/>
            <person name="Weiand M."/>
            <person name="Wilkinson J."/>
            <person name="Wilson A."/>
            <person name="Yadav S."/>
            <person name="Young G."/>
            <person name="Yu Q."/>
            <person name="Zembek L."/>
            <person name="Zhong D."/>
            <person name="Zimmer A."/>
            <person name="Zwirko Z."/>
            <person name="Jaffe D.B."/>
            <person name="Alvarez P."/>
            <person name="Brockman W."/>
            <person name="Butler J."/>
            <person name="Chin C."/>
            <person name="Gnerre S."/>
            <person name="Grabherr M."/>
            <person name="Kleber M."/>
            <person name="Mauceli E."/>
            <person name="MacCallum I."/>
        </authorList>
    </citation>
    <scope>NUCLEOTIDE SEQUENCE [LARGE SCALE GENOMIC DNA]</scope>
    <source>
        <strain evidence="11">Tucson 15010-1051.87</strain>
    </source>
</reference>
<dbReference type="Proteomes" id="UP000008792">
    <property type="component" value="Chromosome 6"/>
</dbReference>
<feature type="region of interest" description="Disordered" evidence="7">
    <location>
        <begin position="128"/>
        <end position="192"/>
    </location>
</feature>
<dbReference type="Pfam" id="PF00019">
    <property type="entry name" value="TGF_beta"/>
    <property type="match status" value="1"/>
</dbReference>
<dbReference type="InterPro" id="IPR029034">
    <property type="entry name" value="Cystine-knot_cytokine"/>
</dbReference>
<dbReference type="FunCoup" id="D0Z7E1">
    <property type="interactions" value="80"/>
</dbReference>
<comment type="subcellular location">
    <subcellularLocation>
        <location evidence="1">Secreted</location>
    </subcellularLocation>
</comment>
<feature type="transmembrane region" description="Helical" evidence="8">
    <location>
        <begin position="91"/>
        <end position="110"/>
    </location>
</feature>
<dbReference type="Gene3D" id="2.60.120.970">
    <property type="match status" value="1"/>
</dbReference>
<dbReference type="STRING" id="7244.D0Z7E1"/>
<keyword evidence="11" id="KW-1185">Reference proteome</keyword>
<evidence type="ECO:0000256" key="1">
    <source>
        <dbReference type="ARBA" id="ARBA00004613"/>
    </source>
</evidence>
<dbReference type="EMBL" id="CM000831">
    <property type="protein sequence ID" value="ACY70508.1"/>
    <property type="molecule type" value="Genomic_DNA"/>
</dbReference>
<dbReference type="OrthoDB" id="6270329at2759"/>
<organism evidence="10 11">
    <name type="scientific">Drosophila virilis</name>
    <name type="common">Fruit fly</name>
    <dbReference type="NCBI Taxonomy" id="7244"/>
    <lineage>
        <taxon>Eukaryota</taxon>
        <taxon>Metazoa</taxon>
        <taxon>Ecdysozoa</taxon>
        <taxon>Arthropoda</taxon>
        <taxon>Hexapoda</taxon>
        <taxon>Insecta</taxon>
        <taxon>Pterygota</taxon>
        <taxon>Neoptera</taxon>
        <taxon>Endopterygota</taxon>
        <taxon>Diptera</taxon>
        <taxon>Brachycera</taxon>
        <taxon>Muscomorpha</taxon>
        <taxon>Ephydroidea</taxon>
        <taxon>Drosophilidae</taxon>
        <taxon>Drosophila</taxon>
    </lineage>
</organism>
<dbReference type="PANTHER" id="PTHR11848">
    <property type="entry name" value="TGF-BETA FAMILY"/>
    <property type="match status" value="1"/>
</dbReference>
<proteinExistence type="inferred from homology"/>
<dbReference type="SMR" id="D0Z7E1"/>
<keyword evidence="8" id="KW-0472">Membrane</keyword>
<evidence type="ECO:0000256" key="3">
    <source>
        <dbReference type="ARBA" id="ARBA00022525"/>
    </source>
</evidence>
<comment type="similarity">
    <text evidence="2 6">Belongs to the TGF-beta family.</text>
</comment>
<dbReference type="CDD" id="cd13751">
    <property type="entry name" value="TGF_beta_GDF8_like"/>
    <property type="match status" value="1"/>
</dbReference>
<evidence type="ECO:0000256" key="7">
    <source>
        <dbReference type="SAM" id="MobiDB-lite"/>
    </source>
</evidence>
<protein>
    <recommendedName>
        <fullName evidence="9">TGF-beta family profile domain-containing protein</fullName>
    </recommendedName>
</protein>
<dbReference type="InterPro" id="IPR015615">
    <property type="entry name" value="TGF-beta-rel"/>
</dbReference>
<dbReference type="GO" id="GO:0005125">
    <property type="term" value="F:cytokine activity"/>
    <property type="evidence" value="ECO:0007669"/>
    <property type="project" value="TreeGrafter"/>
</dbReference>
<evidence type="ECO:0000256" key="2">
    <source>
        <dbReference type="ARBA" id="ARBA00006656"/>
    </source>
</evidence>
<gene>
    <name evidence="10" type="ORF">DVIR88_6g0045</name>
</gene>
<evidence type="ECO:0000256" key="4">
    <source>
        <dbReference type="ARBA" id="ARBA00023030"/>
    </source>
</evidence>
<dbReference type="InterPro" id="IPR001839">
    <property type="entry name" value="TGF-b_C"/>
</dbReference>
<keyword evidence="8" id="KW-1133">Transmembrane helix</keyword>
<feature type="compositionally biased region" description="Acidic residues" evidence="7">
    <location>
        <begin position="370"/>
        <end position="380"/>
    </location>
</feature>
<dbReference type="PROSITE" id="PS00250">
    <property type="entry name" value="TGF_BETA_1"/>
    <property type="match status" value="1"/>
</dbReference>
<evidence type="ECO:0000313" key="10">
    <source>
        <dbReference type="EMBL" id="ACY70508.1"/>
    </source>
</evidence>
<evidence type="ECO:0000256" key="8">
    <source>
        <dbReference type="SAM" id="Phobius"/>
    </source>
</evidence>
<evidence type="ECO:0000313" key="11">
    <source>
        <dbReference type="Proteomes" id="UP000008792"/>
    </source>
</evidence>